<protein>
    <submittedName>
        <fullName evidence="1">Uncharacterized protein</fullName>
    </submittedName>
</protein>
<comment type="caution">
    <text evidence="1">The sequence shown here is derived from an EMBL/GenBank/DDBJ whole genome shotgun (WGS) entry which is preliminary data.</text>
</comment>
<organism evidence="1 2">
    <name type="scientific">Pleurodeles waltl</name>
    <name type="common">Iberian ribbed newt</name>
    <dbReference type="NCBI Taxonomy" id="8319"/>
    <lineage>
        <taxon>Eukaryota</taxon>
        <taxon>Metazoa</taxon>
        <taxon>Chordata</taxon>
        <taxon>Craniata</taxon>
        <taxon>Vertebrata</taxon>
        <taxon>Euteleostomi</taxon>
        <taxon>Amphibia</taxon>
        <taxon>Batrachia</taxon>
        <taxon>Caudata</taxon>
        <taxon>Salamandroidea</taxon>
        <taxon>Salamandridae</taxon>
        <taxon>Pleurodelinae</taxon>
        <taxon>Pleurodeles</taxon>
    </lineage>
</organism>
<evidence type="ECO:0000313" key="2">
    <source>
        <dbReference type="Proteomes" id="UP001066276"/>
    </source>
</evidence>
<keyword evidence="2" id="KW-1185">Reference proteome</keyword>
<gene>
    <name evidence="1" type="ORF">NDU88_001185</name>
</gene>
<name>A0AAV7SA51_PLEWA</name>
<sequence length="83" mass="9566">MVLCEREEGIHTILYEWYPKHLPVTKKAMKMLKDACLLTEGDLVRQPSQFEFVLKFSVEFDYRGAPDMSHDGDTLCVPSTETV</sequence>
<accession>A0AAV7SA51</accession>
<dbReference type="Proteomes" id="UP001066276">
    <property type="component" value="Chromosome 4_2"/>
</dbReference>
<proteinExistence type="predicted"/>
<dbReference type="AlphaFoldDB" id="A0AAV7SA51"/>
<dbReference type="EMBL" id="JANPWB010000008">
    <property type="protein sequence ID" value="KAJ1160691.1"/>
    <property type="molecule type" value="Genomic_DNA"/>
</dbReference>
<reference evidence="1" key="1">
    <citation type="journal article" date="2022" name="bioRxiv">
        <title>Sequencing and chromosome-scale assembly of the giantPleurodeles waltlgenome.</title>
        <authorList>
            <person name="Brown T."/>
            <person name="Elewa A."/>
            <person name="Iarovenko S."/>
            <person name="Subramanian E."/>
            <person name="Araus A.J."/>
            <person name="Petzold A."/>
            <person name="Susuki M."/>
            <person name="Suzuki K.-i.T."/>
            <person name="Hayashi T."/>
            <person name="Toyoda A."/>
            <person name="Oliveira C."/>
            <person name="Osipova E."/>
            <person name="Leigh N.D."/>
            <person name="Simon A."/>
            <person name="Yun M.H."/>
        </authorList>
    </citation>
    <scope>NUCLEOTIDE SEQUENCE</scope>
    <source>
        <strain evidence="1">20211129_DDA</strain>
        <tissue evidence="1">Liver</tissue>
    </source>
</reference>
<evidence type="ECO:0000313" key="1">
    <source>
        <dbReference type="EMBL" id="KAJ1160691.1"/>
    </source>
</evidence>